<comment type="caution">
    <text evidence="1">The sequence shown here is derived from an EMBL/GenBank/DDBJ whole genome shotgun (WGS) entry which is preliminary data.</text>
</comment>
<dbReference type="AlphaFoldDB" id="A0AAW0A319"/>
<name>A0AAW0A319_9AGAR</name>
<proteinExistence type="predicted"/>
<evidence type="ECO:0000313" key="2">
    <source>
        <dbReference type="Proteomes" id="UP001362999"/>
    </source>
</evidence>
<sequence>MWPAPSRSLPMIFTLQPAHGAGHFIFSKLGQESLHKIATSARANRSVLKPSVCNTHPEVISCSVPMRVGFFGYRAADNVEWESDERIVLEFQVSKQGTMLVGAVRGGNERMLAENVSIRSATQRLVFRFRCRHDQCNILKIVFNMQGGNWRVTTSTSRISFRFGFAGVNNSIGLWGRKRMRHVDARTSWHLSRHRRCQGTKYLD</sequence>
<dbReference type="EMBL" id="JAWWNJ010000090">
    <property type="protein sequence ID" value="KAK6997522.1"/>
    <property type="molecule type" value="Genomic_DNA"/>
</dbReference>
<protein>
    <submittedName>
        <fullName evidence="1">Uncharacterized protein</fullName>
    </submittedName>
</protein>
<evidence type="ECO:0000313" key="1">
    <source>
        <dbReference type="EMBL" id="KAK6997522.1"/>
    </source>
</evidence>
<accession>A0AAW0A319</accession>
<dbReference type="Proteomes" id="UP001362999">
    <property type="component" value="Unassembled WGS sequence"/>
</dbReference>
<reference evidence="1 2" key="1">
    <citation type="journal article" date="2024" name="J Genomics">
        <title>Draft genome sequencing and assembly of Favolaschia claudopus CIRM-BRFM 2984 isolated from oak limbs.</title>
        <authorList>
            <person name="Navarro D."/>
            <person name="Drula E."/>
            <person name="Chaduli D."/>
            <person name="Cazenave R."/>
            <person name="Ahrendt S."/>
            <person name="Wang J."/>
            <person name="Lipzen A."/>
            <person name="Daum C."/>
            <person name="Barry K."/>
            <person name="Grigoriev I.V."/>
            <person name="Favel A."/>
            <person name="Rosso M.N."/>
            <person name="Martin F."/>
        </authorList>
    </citation>
    <scope>NUCLEOTIDE SEQUENCE [LARGE SCALE GENOMIC DNA]</scope>
    <source>
        <strain evidence="1 2">CIRM-BRFM 2984</strain>
    </source>
</reference>
<gene>
    <name evidence="1" type="ORF">R3P38DRAFT_1893454</name>
</gene>
<keyword evidence="2" id="KW-1185">Reference proteome</keyword>
<organism evidence="1 2">
    <name type="scientific">Favolaschia claudopus</name>
    <dbReference type="NCBI Taxonomy" id="2862362"/>
    <lineage>
        <taxon>Eukaryota</taxon>
        <taxon>Fungi</taxon>
        <taxon>Dikarya</taxon>
        <taxon>Basidiomycota</taxon>
        <taxon>Agaricomycotina</taxon>
        <taxon>Agaricomycetes</taxon>
        <taxon>Agaricomycetidae</taxon>
        <taxon>Agaricales</taxon>
        <taxon>Marasmiineae</taxon>
        <taxon>Mycenaceae</taxon>
        <taxon>Favolaschia</taxon>
    </lineage>
</organism>